<comment type="caution">
    <text evidence="1">The sequence shown here is derived from an EMBL/GenBank/DDBJ whole genome shotgun (WGS) entry which is preliminary data.</text>
</comment>
<sequence>MCFMKYEVLQTDTFKKWLGKLKDRQAIKAIALRLTRAVNGNLGDVKAINGPLSEMRIFVGKGYRLYFTIRNGQVVILLCGGDKSCQSRDIERAKQLLSKLEN</sequence>
<dbReference type="PANTHER" id="PTHR41791:SF1">
    <property type="entry name" value="SSL7039 PROTEIN"/>
    <property type="match status" value="1"/>
</dbReference>
<keyword evidence="2" id="KW-1185">Reference proteome</keyword>
<dbReference type="Proteomes" id="UP001157439">
    <property type="component" value="Unassembled WGS sequence"/>
</dbReference>
<dbReference type="Gene3D" id="3.30.2310.20">
    <property type="entry name" value="RelE-like"/>
    <property type="match status" value="1"/>
</dbReference>
<proteinExistence type="predicted"/>
<dbReference type="PANTHER" id="PTHR41791">
    <property type="entry name" value="SSL7039 PROTEIN"/>
    <property type="match status" value="1"/>
</dbReference>
<evidence type="ECO:0000313" key="2">
    <source>
        <dbReference type="Proteomes" id="UP001157439"/>
    </source>
</evidence>
<dbReference type="InterPro" id="IPR035093">
    <property type="entry name" value="RelE/ParE_toxin_dom_sf"/>
</dbReference>
<dbReference type="AlphaFoldDB" id="A0AA37WW22"/>
<dbReference type="EMBL" id="BSPO01000002">
    <property type="protein sequence ID" value="GLS83118.1"/>
    <property type="molecule type" value="Genomic_DNA"/>
</dbReference>
<dbReference type="InterPro" id="IPR014056">
    <property type="entry name" value="TypeIITA-like_toxin_pred"/>
</dbReference>
<accession>A0AA37WW22</accession>
<dbReference type="RefSeq" id="WP_284222963.1">
    <property type="nucleotide sequence ID" value="NZ_BSPO01000002.1"/>
</dbReference>
<dbReference type="PIRSF" id="PIRSF028744">
    <property type="entry name" value="Addict_mod_HI1419"/>
    <property type="match status" value="1"/>
</dbReference>
<evidence type="ECO:0000313" key="1">
    <source>
        <dbReference type="EMBL" id="GLS83118.1"/>
    </source>
</evidence>
<dbReference type="NCBIfam" id="TIGR02683">
    <property type="entry name" value="upstrm_HI1419"/>
    <property type="match status" value="1"/>
</dbReference>
<protein>
    <submittedName>
        <fullName evidence="1">Addiction module antitoxin RelB</fullName>
    </submittedName>
</protein>
<organism evidence="1 2">
    <name type="scientific">Paraferrimonas haliotis</name>
    <dbReference type="NCBI Taxonomy" id="2013866"/>
    <lineage>
        <taxon>Bacteria</taxon>
        <taxon>Pseudomonadati</taxon>
        <taxon>Pseudomonadota</taxon>
        <taxon>Gammaproteobacteria</taxon>
        <taxon>Alteromonadales</taxon>
        <taxon>Ferrimonadaceae</taxon>
        <taxon>Paraferrimonas</taxon>
    </lineage>
</organism>
<dbReference type="SUPFAM" id="SSF143011">
    <property type="entry name" value="RelE-like"/>
    <property type="match status" value="1"/>
</dbReference>
<name>A0AA37WW22_9GAMM</name>
<reference evidence="1 2" key="1">
    <citation type="journal article" date="2014" name="Int. J. Syst. Evol. Microbiol.">
        <title>Complete genome sequence of Corynebacterium casei LMG S-19264T (=DSM 44701T), isolated from a smear-ripened cheese.</title>
        <authorList>
            <consortium name="US DOE Joint Genome Institute (JGI-PGF)"/>
            <person name="Walter F."/>
            <person name="Albersmeier A."/>
            <person name="Kalinowski J."/>
            <person name="Ruckert C."/>
        </authorList>
    </citation>
    <scope>NUCLEOTIDE SEQUENCE [LARGE SCALE GENOMIC DNA]</scope>
    <source>
        <strain evidence="1 2">NBRC 112785</strain>
    </source>
</reference>
<gene>
    <name evidence="1" type="primary">higB</name>
    <name evidence="1" type="ORF">GCM10007894_10950</name>
</gene>